<dbReference type="GO" id="GO:0003677">
    <property type="term" value="F:DNA binding"/>
    <property type="evidence" value="ECO:0007669"/>
    <property type="project" value="UniProtKB-KW"/>
</dbReference>
<dbReference type="EMBL" id="SHMQ01000002">
    <property type="protein sequence ID" value="RZV40253.1"/>
    <property type="molecule type" value="Genomic_DNA"/>
</dbReference>
<dbReference type="InterPro" id="IPR010982">
    <property type="entry name" value="Lambda_DNA-bd_dom_sf"/>
</dbReference>
<sequence>MNIKEVNKIIGNNIKKYRKGQGITQGDLSKSLKITQQAIANYEKGLNRIAYDKLEHIAVLLGIPLLYFFLDTNNETLVNNINFDYLLKLASDYFDIKLNESLKIDLKESLQKVFQNKTIRNQFFGEYGQFQGGFREVKKLMDIYISGNETLITNINNQINLIHSMLKKTNLDKYPEEE</sequence>
<evidence type="ECO:0000256" key="1">
    <source>
        <dbReference type="ARBA" id="ARBA00023125"/>
    </source>
</evidence>
<gene>
    <name evidence="3" type="ORF">EVJ48_01805</name>
</gene>
<dbReference type="Pfam" id="PF01381">
    <property type="entry name" value="HTH_3"/>
    <property type="match status" value="1"/>
</dbReference>
<evidence type="ECO:0000259" key="2">
    <source>
        <dbReference type="PROSITE" id="PS50943"/>
    </source>
</evidence>
<feature type="domain" description="HTH cro/C1-type" evidence="2">
    <location>
        <begin position="14"/>
        <end position="68"/>
    </location>
</feature>
<dbReference type="PROSITE" id="PS50943">
    <property type="entry name" value="HTH_CROC1"/>
    <property type="match status" value="1"/>
</dbReference>
<evidence type="ECO:0000313" key="4">
    <source>
        <dbReference type="Proteomes" id="UP000322454"/>
    </source>
</evidence>
<dbReference type="PANTHER" id="PTHR46558:SF3">
    <property type="entry name" value="TRANSCRIPTIONAL REGULATOR"/>
    <property type="match status" value="1"/>
</dbReference>
<evidence type="ECO:0000313" key="3">
    <source>
        <dbReference type="EMBL" id="RZV40253.1"/>
    </source>
</evidence>
<dbReference type="InterPro" id="IPR001387">
    <property type="entry name" value="Cro/C1-type_HTH"/>
</dbReference>
<dbReference type="AlphaFoldDB" id="A0A520XGD7"/>
<protein>
    <submittedName>
        <fullName evidence="3">XRE family transcriptional regulator</fullName>
    </submittedName>
</protein>
<keyword evidence="1" id="KW-0238">DNA-binding</keyword>
<dbReference type="CDD" id="cd00093">
    <property type="entry name" value="HTH_XRE"/>
    <property type="match status" value="1"/>
</dbReference>
<name>A0A520XGD7_9DELT</name>
<dbReference type="SUPFAM" id="SSF47413">
    <property type="entry name" value="lambda repressor-like DNA-binding domains"/>
    <property type="match status" value="1"/>
</dbReference>
<dbReference type="PANTHER" id="PTHR46558">
    <property type="entry name" value="TRACRIPTIONAL REGULATORY PROTEIN-RELATED-RELATED"/>
    <property type="match status" value="1"/>
</dbReference>
<dbReference type="SMART" id="SM00530">
    <property type="entry name" value="HTH_XRE"/>
    <property type="match status" value="1"/>
</dbReference>
<organism evidence="3 4">
    <name type="scientific">Candidatus Acidulodesulfobacterium acidiphilum</name>
    <dbReference type="NCBI Taxonomy" id="2597224"/>
    <lineage>
        <taxon>Bacteria</taxon>
        <taxon>Deltaproteobacteria</taxon>
        <taxon>Candidatus Acidulodesulfobacterales</taxon>
        <taxon>Candidatus Acidulodesulfobacterium</taxon>
    </lineage>
</organism>
<proteinExistence type="predicted"/>
<comment type="caution">
    <text evidence="3">The sequence shown here is derived from an EMBL/GenBank/DDBJ whole genome shotgun (WGS) entry which is preliminary data.</text>
</comment>
<reference evidence="3 4" key="1">
    <citation type="submission" date="2019-01" db="EMBL/GenBank/DDBJ databases">
        <title>Insights into ecological role of a new deltaproteobacterial order Candidatus Sinidesulfobacterales (Sva0485) by metagenomics and metatranscriptomics.</title>
        <authorList>
            <person name="Tan S."/>
            <person name="Liu J."/>
            <person name="Fang Y."/>
            <person name="Hedlund B."/>
            <person name="Lian Z.-H."/>
            <person name="Huang L.-Y."/>
            <person name="Li J.-T."/>
            <person name="Huang L.-N."/>
            <person name="Li W.-J."/>
            <person name="Jiang H.-C."/>
            <person name="Dong H.-L."/>
            <person name="Shu W.-S."/>
        </authorList>
    </citation>
    <scope>NUCLEOTIDE SEQUENCE [LARGE SCALE GENOMIC DNA]</scope>
    <source>
        <strain evidence="3">AP4</strain>
    </source>
</reference>
<accession>A0A520XGD7</accession>
<dbReference type="Gene3D" id="1.10.260.40">
    <property type="entry name" value="lambda repressor-like DNA-binding domains"/>
    <property type="match status" value="1"/>
</dbReference>
<dbReference type="Proteomes" id="UP000322454">
    <property type="component" value="Unassembled WGS sequence"/>
</dbReference>